<dbReference type="Proteomes" id="UP000236220">
    <property type="component" value="Unassembled WGS sequence"/>
</dbReference>
<evidence type="ECO:0000256" key="10">
    <source>
        <dbReference type="ARBA" id="ARBA00022989"/>
    </source>
</evidence>
<keyword evidence="7 12" id="KW-0997">Cell inner membrane</keyword>
<dbReference type="GO" id="GO:0017004">
    <property type="term" value="P:cytochrome complex assembly"/>
    <property type="evidence" value="ECO:0007669"/>
    <property type="project" value="UniProtKB-KW"/>
</dbReference>
<dbReference type="RefSeq" id="WP_103075844.1">
    <property type="nucleotide sequence ID" value="NZ_NPZB01000002.1"/>
</dbReference>
<dbReference type="GO" id="GO:0015886">
    <property type="term" value="P:heme transport"/>
    <property type="evidence" value="ECO:0007669"/>
    <property type="project" value="InterPro"/>
</dbReference>
<proteinExistence type="inferred from homology"/>
<gene>
    <name evidence="13" type="ORF">Lysil_2409</name>
</gene>
<evidence type="ECO:0000256" key="2">
    <source>
        <dbReference type="ARBA" id="ARBA00004377"/>
    </source>
</evidence>
<keyword evidence="9 12" id="KW-0201">Cytochrome c-type biogenesis</keyword>
<dbReference type="Pfam" id="PF04995">
    <property type="entry name" value="CcmD"/>
    <property type="match status" value="1"/>
</dbReference>
<evidence type="ECO:0000256" key="6">
    <source>
        <dbReference type="ARBA" id="ARBA00022475"/>
    </source>
</evidence>
<keyword evidence="10 12" id="KW-1133">Transmembrane helix</keyword>
<sequence length="52" mass="6133">MNYQSYVIAAYVIFVLAILWDWIAPKLQIARARREAKLRLRRDAARKGETAR</sequence>
<evidence type="ECO:0000313" key="14">
    <source>
        <dbReference type="Proteomes" id="UP000236220"/>
    </source>
</evidence>
<name>A0A2K1PZM5_9GAMM</name>
<comment type="function">
    <text evidence="1 12">Required for the export of heme to the periplasm for the biogenesis of c-type cytochromes.</text>
</comment>
<keyword evidence="8 12" id="KW-0812">Transmembrane</keyword>
<comment type="similarity">
    <text evidence="3 12">Belongs to the CcmD/CycX/HelD family.</text>
</comment>
<keyword evidence="11 12" id="KW-0472">Membrane</keyword>
<evidence type="ECO:0000256" key="11">
    <source>
        <dbReference type="ARBA" id="ARBA00023136"/>
    </source>
</evidence>
<comment type="caution">
    <text evidence="13">The sequence shown here is derived from an EMBL/GenBank/DDBJ whole genome shotgun (WGS) entry which is preliminary data.</text>
</comment>
<keyword evidence="5 12" id="KW-0813">Transport</keyword>
<evidence type="ECO:0000313" key="13">
    <source>
        <dbReference type="EMBL" id="PNS08233.1"/>
    </source>
</evidence>
<dbReference type="GO" id="GO:0005886">
    <property type="term" value="C:plasma membrane"/>
    <property type="evidence" value="ECO:0007669"/>
    <property type="project" value="UniProtKB-SubCell"/>
</dbReference>
<feature type="transmembrane region" description="Helical" evidence="12">
    <location>
        <begin position="6"/>
        <end position="24"/>
    </location>
</feature>
<evidence type="ECO:0000256" key="8">
    <source>
        <dbReference type="ARBA" id="ARBA00022692"/>
    </source>
</evidence>
<evidence type="ECO:0000256" key="7">
    <source>
        <dbReference type="ARBA" id="ARBA00022519"/>
    </source>
</evidence>
<evidence type="ECO:0000256" key="3">
    <source>
        <dbReference type="ARBA" id="ARBA00008741"/>
    </source>
</evidence>
<organism evidence="13 14">
    <name type="scientific">Solilutibacter silvestris</name>
    <dbReference type="NCBI Taxonomy" id="1645665"/>
    <lineage>
        <taxon>Bacteria</taxon>
        <taxon>Pseudomonadati</taxon>
        <taxon>Pseudomonadota</taxon>
        <taxon>Gammaproteobacteria</taxon>
        <taxon>Lysobacterales</taxon>
        <taxon>Lysobacteraceae</taxon>
        <taxon>Solilutibacter</taxon>
    </lineage>
</organism>
<evidence type="ECO:0000256" key="1">
    <source>
        <dbReference type="ARBA" id="ARBA00002442"/>
    </source>
</evidence>
<keyword evidence="6 12" id="KW-1003">Cell membrane</keyword>
<comment type="subcellular location">
    <subcellularLocation>
        <location evidence="2 12">Cell inner membrane</location>
        <topology evidence="2 12">Single-pass membrane protein</topology>
    </subcellularLocation>
</comment>
<evidence type="ECO:0000256" key="9">
    <source>
        <dbReference type="ARBA" id="ARBA00022748"/>
    </source>
</evidence>
<dbReference type="AlphaFoldDB" id="A0A2K1PZM5"/>
<evidence type="ECO:0000256" key="12">
    <source>
        <dbReference type="RuleBase" id="RU363101"/>
    </source>
</evidence>
<accession>A0A2K1PZM5</accession>
<protein>
    <recommendedName>
        <fullName evidence="4 12">Heme exporter protein D</fullName>
    </recommendedName>
</protein>
<keyword evidence="14" id="KW-1185">Reference proteome</keyword>
<dbReference type="InterPro" id="IPR007078">
    <property type="entry name" value="Haem_export_protD_CcmD"/>
</dbReference>
<evidence type="ECO:0000256" key="5">
    <source>
        <dbReference type="ARBA" id="ARBA00022448"/>
    </source>
</evidence>
<evidence type="ECO:0000256" key="4">
    <source>
        <dbReference type="ARBA" id="ARBA00016461"/>
    </source>
</evidence>
<dbReference type="EMBL" id="NPZB01000002">
    <property type="protein sequence ID" value="PNS08233.1"/>
    <property type="molecule type" value="Genomic_DNA"/>
</dbReference>
<reference evidence="13 14" key="1">
    <citation type="submission" date="2017-08" db="EMBL/GenBank/DDBJ databases">
        <title>Lysobacter sylvestris genome.</title>
        <authorList>
            <person name="Zhang D.-C."/>
            <person name="Albuquerque L."/>
            <person name="Franca L."/>
            <person name="Froufe H.J.C."/>
            <person name="Barroso C."/>
            <person name="Egas C."/>
            <person name="Da Costa M."/>
            <person name="Margesin R."/>
        </authorList>
    </citation>
    <scope>NUCLEOTIDE SEQUENCE [LARGE SCALE GENOMIC DNA]</scope>
    <source>
        <strain evidence="13 14">AM20-91</strain>
    </source>
</reference>